<reference evidence="1" key="1">
    <citation type="journal article" date="2023" name="G3 (Bethesda)">
        <title>A reference genome for the long-term kleptoplast-retaining sea slug Elysia crispata morphotype clarki.</title>
        <authorList>
            <person name="Eastman K.E."/>
            <person name="Pendleton A.L."/>
            <person name="Shaikh M.A."/>
            <person name="Suttiyut T."/>
            <person name="Ogas R."/>
            <person name="Tomko P."/>
            <person name="Gavelis G."/>
            <person name="Widhalm J.R."/>
            <person name="Wisecaver J.H."/>
        </authorList>
    </citation>
    <scope>NUCLEOTIDE SEQUENCE</scope>
    <source>
        <strain evidence="1">ECLA1</strain>
    </source>
</reference>
<proteinExistence type="predicted"/>
<gene>
    <name evidence="1" type="ORF">RRG08_027458</name>
</gene>
<protein>
    <submittedName>
        <fullName evidence="1">Uncharacterized protein</fullName>
    </submittedName>
</protein>
<evidence type="ECO:0000313" key="2">
    <source>
        <dbReference type="Proteomes" id="UP001283361"/>
    </source>
</evidence>
<sequence>MHDGEGQFGPVICDQVSRCLPPDGGFLSWRDGSGDKGHWRNLCFGISISKCVSGKGMTDLDEAKYSSPLMVDWACGTYQPTKPASQSSFKLYITTLDSDSDYPTR</sequence>
<dbReference type="Proteomes" id="UP001283361">
    <property type="component" value="Unassembled WGS sequence"/>
</dbReference>
<keyword evidence="2" id="KW-1185">Reference proteome</keyword>
<evidence type="ECO:0000313" key="1">
    <source>
        <dbReference type="EMBL" id="KAK3755199.1"/>
    </source>
</evidence>
<organism evidence="1 2">
    <name type="scientific">Elysia crispata</name>
    <name type="common">lettuce slug</name>
    <dbReference type="NCBI Taxonomy" id="231223"/>
    <lineage>
        <taxon>Eukaryota</taxon>
        <taxon>Metazoa</taxon>
        <taxon>Spiralia</taxon>
        <taxon>Lophotrochozoa</taxon>
        <taxon>Mollusca</taxon>
        <taxon>Gastropoda</taxon>
        <taxon>Heterobranchia</taxon>
        <taxon>Euthyneura</taxon>
        <taxon>Panpulmonata</taxon>
        <taxon>Sacoglossa</taxon>
        <taxon>Placobranchoidea</taxon>
        <taxon>Plakobranchidae</taxon>
        <taxon>Elysia</taxon>
    </lineage>
</organism>
<dbReference type="EMBL" id="JAWDGP010005603">
    <property type="protein sequence ID" value="KAK3755199.1"/>
    <property type="molecule type" value="Genomic_DNA"/>
</dbReference>
<name>A0AAE0YRT4_9GAST</name>
<accession>A0AAE0YRT4</accession>
<dbReference type="AlphaFoldDB" id="A0AAE0YRT4"/>
<comment type="caution">
    <text evidence="1">The sequence shown here is derived from an EMBL/GenBank/DDBJ whole genome shotgun (WGS) entry which is preliminary data.</text>
</comment>